<proteinExistence type="predicted"/>
<gene>
    <name evidence="2" type="ORF">CWD77_02155</name>
</gene>
<evidence type="ECO:0000313" key="3">
    <source>
        <dbReference type="Proteomes" id="UP000233398"/>
    </source>
</evidence>
<comment type="caution">
    <text evidence="2">The sequence shown here is derived from an EMBL/GenBank/DDBJ whole genome shotgun (WGS) entry which is preliminary data.</text>
</comment>
<name>A0A2N0VJC0_9BACT</name>
<accession>A0A2N0VJC0</accession>
<keyword evidence="3" id="KW-1185">Reference proteome</keyword>
<sequence>MILWISGCGEISSPADRVNISINVSPSTAGNVLSSGGDEVGATAEFLAVANDGWQFAGWSGDVESNENPLSVELEDDIALTANFEVKSNNYRFDLELFDGESYVDLAFGQKPGATDFFDSGIDLEAPPAPPSALYAWFEGDDRKLFSDFRNSLSSEIVWDLIVESGPSETVQLSWNRDDGQFVGSMVLTDRDGSFKIDMLEVSQTTLEVNGKRNLQIHFDNLN</sequence>
<organism evidence="2 3">
    <name type="scientific">Rhodohalobacter barkolensis</name>
    <dbReference type="NCBI Taxonomy" id="2053187"/>
    <lineage>
        <taxon>Bacteria</taxon>
        <taxon>Pseudomonadati</taxon>
        <taxon>Balneolota</taxon>
        <taxon>Balneolia</taxon>
        <taxon>Balneolales</taxon>
        <taxon>Balneolaceae</taxon>
        <taxon>Rhodohalobacter</taxon>
    </lineage>
</organism>
<dbReference type="Proteomes" id="UP000233398">
    <property type="component" value="Unassembled WGS sequence"/>
</dbReference>
<feature type="domain" description="Bacterial repeat" evidence="1">
    <location>
        <begin position="21"/>
        <end position="87"/>
    </location>
</feature>
<dbReference type="AlphaFoldDB" id="A0A2N0VJC0"/>
<reference evidence="2 3" key="1">
    <citation type="submission" date="2017-11" db="EMBL/GenBank/DDBJ databases">
        <title>Rhodohalobacter 15182 sp. nov., isolated from a salt lake.</title>
        <authorList>
            <person name="Han S."/>
        </authorList>
    </citation>
    <scope>NUCLEOTIDE SEQUENCE [LARGE SCALE GENOMIC DNA]</scope>
    <source>
        <strain evidence="2 3">15182</strain>
    </source>
</reference>
<dbReference type="EMBL" id="PISP01000001">
    <property type="protein sequence ID" value="PKD44293.1"/>
    <property type="molecule type" value="Genomic_DNA"/>
</dbReference>
<dbReference type="Pfam" id="PF18998">
    <property type="entry name" value="Flg_new_2"/>
    <property type="match status" value="1"/>
</dbReference>
<evidence type="ECO:0000313" key="2">
    <source>
        <dbReference type="EMBL" id="PKD44293.1"/>
    </source>
</evidence>
<protein>
    <recommendedName>
        <fullName evidence="1">Bacterial repeat domain-containing protein</fullName>
    </recommendedName>
</protein>
<evidence type="ECO:0000259" key="1">
    <source>
        <dbReference type="Pfam" id="PF18998"/>
    </source>
</evidence>
<dbReference type="InterPro" id="IPR044060">
    <property type="entry name" value="Bacterial_rp_domain"/>
</dbReference>